<keyword evidence="2" id="KW-0677">Repeat</keyword>
<accession>A0A9D3PNQ4</accession>
<dbReference type="GO" id="GO:0016020">
    <property type="term" value="C:membrane"/>
    <property type="evidence" value="ECO:0007669"/>
    <property type="project" value="InterPro"/>
</dbReference>
<keyword evidence="7" id="KW-1133">Transmembrane helix</keyword>
<comment type="caution">
    <text evidence="11">The sequence shown here is derived from an EMBL/GenBank/DDBJ whole genome shotgun (WGS) entry which is preliminary data.</text>
</comment>
<feature type="signal peptide" evidence="8">
    <location>
        <begin position="1"/>
        <end position="26"/>
    </location>
</feature>
<dbReference type="InterPro" id="IPR003598">
    <property type="entry name" value="Ig_sub2"/>
</dbReference>
<dbReference type="InterPro" id="IPR013783">
    <property type="entry name" value="Ig-like_fold"/>
</dbReference>
<organism evidence="11 12">
    <name type="scientific">Megalops atlanticus</name>
    <name type="common">Tarpon</name>
    <name type="synonym">Clupea gigantea</name>
    <dbReference type="NCBI Taxonomy" id="7932"/>
    <lineage>
        <taxon>Eukaryota</taxon>
        <taxon>Metazoa</taxon>
        <taxon>Chordata</taxon>
        <taxon>Craniata</taxon>
        <taxon>Vertebrata</taxon>
        <taxon>Euteleostomi</taxon>
        <taxon>Actinopterygii</taxon>
        <taxon>Neopterygii</taxon>
        <taxon>Teleostei</taxon>
        <taxon>Elopiformes</taxon>
        <taxon>Megalopidae</taxon>
        <taxon>Megalops</taxon>
    </lineage>
</organism>
<feature type="disulfide bond" evidence="5">
    <location>
        <begin position="73"/>
        <end position="134"/>
    </location>
</feature>
<keyword evidence="7" id="KW-0812">Transmembrane</keyword>
<evidence type="ECO:0000256" key="6">
    <source>
        <dbReference type="SAM" id="MobiDB-lite"/>
    </source>
</evidence>
<feature type="domain" description="Ig-like" evidence="10">
    <location>
        <begin position="138"/>
        <end position="226"/>
    </location>
</feature>
<dbReference type="InterPro" id="IPR007110">
    <property type="entry name" value="Ig-like_dom"/>
</dbReference>
<dbReference type="SMART" id="SM00408">
    <property type="entry name" value="IGc2"/>
    <property type="match status" value="1"/>
</dbReference>
<dbReference type="InterPro" id="IPR036179">
    <property type="entry name" value="Ig-like_dom_sf"/>
</dbReference>
<dbReference type="Proteomes" id="UP001046870">
    <property type="component" value="Chromosome 17"/>
</dbReference>
<proteinExistence type="predicted"/>
<feature type="region of interest" description="Disordered" evidence="6">
    <location>
        <begin position="267"/>
        <end position="305"/>
    </location>
</feature>
<evidence type="ECO:0000313" key="12">
    <source>
        <dbReference type="Proteomes" id="UP001046870"/>
    </source>
</evidence>
<dbReference type="PANTHER" id="PTHR19331:SF465">
    <property type="entry name" value="EGG PEPTIDE SPERACT RECEPTOR"/>
    <property type="match status" value="1"/>
</dbReference>
<evidence type="ECO:0000259" key="9">
    <source>
        <dbReference type="PROSITE" id="PS50287"/>
    </source>
</evidence>
<dbReference type="PROSITE" id="PS50287">
    <property type="entry name" value="SRCR_2"/>
    <property type="match status" value="1"/>
</dbReference>
<keyword evidence="1 8" id="KW-0732">Signal</keyword>
<evidence type="ECO:0000256" key="4">
    <source>
        <dbReference type="ARBA" id="ARBA00023180"/>
    </source>
</evidence>
<protein>
    <submittedName>
        <fullName evidence="11">Uncharacterized protein</fullName>
    </submittedName>
</protein>
<dbReference type="PRINTS" id="PR00258">
    <property type="entry name" value="SPERACTRCPTR"/>
</dbReference>
<feature type="compositionally biased region" description="Pro residues" evidence="6">
    <location>
        <begin position="280"/>
        <end position="289"/>
    </location>
</feature>
<feature type="disulfide bond" evidence="5">
    <location>
        <begin position="104"/>
        <end position="114"/>
    </location>
</feature>
<dbReference type="FunFam" id="3.10.250.10:FF:000006">
    <property type="entry name" value="neurotrypsin isoform X2"/>
    <property type="match status" value="1"/>
</dbReference>
<evidence type="ECO:0000256" key="2">
    <source>
        <dbReference type="ARBA" id="ARBA00022737"/>
    </source>
</evidence>
<evidence type="ECO:0000313" key="11">
    <source>
        <dbReference type="EMBL" id="KAG7461584.1"/>
    </source>
</evidence>
<dbReference type="AlphaFoldDB" id="A0A9D3PNQ4"/>
<dbReference type="Gene3D" id="2.60.40.10">
    <property type="entry name" value="Immunoglobulins"/>
    <property type="match status" value="1"/>
</dbReference>
<sequence>MSEQRWVPLFLLYMGCAPLLLVGTRAAVCLSNHDVKLVDGGSSCAGRVEVLHEGQWGTVCDDGWDMADAEVVCRQLDCGTAVEALGSAHFGPGTGEIWMDDVSCRGSEFTLTDCGSRGWGNHNCGHEKDAGVICRDGPRTVTVTSDSGAVISGSVHLNKGSPLNLICRADGNPSPEIQWQGGHITVQHSTETFHIPAVQKEHEGLYWCVARNQYGERNTSITLLVSDSSCESTCLLVKLLGIGILVLVDTIMFIFFKVRKTKPARSEGLETCMSQTSPQPSVPQAPITPIPDSVSTNGTPPQKTL</sequence>
<evidence type="ECO:0000256" key="7">
    <source>
        <dbReference type="SAM" id="Phobius"/>
    </source>
</evidence>
<dbReference type="EMBL" id="JAFDVH010000017">
    <property type="protein sequence ID" value="KAG7461584.1"/>
    <property type="molecule type" value="Genomic_DNA"/>
</dbReference>
<keyword evidence="7" id="KW-0472">Membrane</keyword>
<evidence type="ECO:0000256" key="3">
    <source>
        <dbReference type="ARBA" id="ARBA00023157"/>
    </source>
</evidence>
<dbReference type="SMART" id="SM00202">
    <property type="entry name" value="SR"/>
    <property type="match status" value="1"/>
</dbReference>
<dbReference type="Pfam" id="PF13895">
    <property type="entry name" value="Ig_2"/>
    <property type="match status" value="1"/>
</dbReference>
<feature type="compositionally biased region" description="Polar residues" evidence="6">
    <location>
        <begin position="293"/>
        <end position="305"/>
    </location>
</feature>
<evidence type="ECO:0000256" key="1">
    <source>
        <dbReference type="ARBA" id="ARBA00022729"/>
    </source>
</evidence>
<dbReference type="SUPFAM" id="SSF56487">
    <property type="entry name" value="SRCR-like"/>
    <property type="match status" value="1"/>
</dbReference>
<keyword evidence="3 5" id="KW-1015">Disulfide bond</keyword>
<feature type="transmembrane region" description="Helical" evidence="7">
    <location>
        <begin position="235"/>
        <end position="256"/>
    </location>
</feature>
<feature type="domain" description="SRCR" evidence="9">
    <location>
        <begin position="35"/>
        <end position="135"/>
    </location>
</feature>
<reference evidence="11" key="1">
    <citation type="submission" date="2021-01" db="EMBL/GenBank/DDBJ databases">
        <authorList>
            <person name="Zahm M."/>
            <person name="Roques C."/>
            <person name="Cabau C."/>
            <person name="Klopp C."/>
            <person name="Donnadieu C."/>
            <person name="Jouanno E."/>
            <person name="Lampietro C."/>
            <person name="Louis A."/>
            <person name="Herpin A."/>
            <person name="Echchiki A."/>
            <person name="Berthelot C."/>
            <person name="Parey E."/>
            <person name="Roest-Crollius H."/>
            <person name="Braasch I."/>
            <person name="Postlethwait J."/>
            <person name="Bobe J."/>
            <person name="Montfort J."/>
            <person name="Bouchez O."/>
            <person name="Begum T."/>
            <person name="Mejri S."/>
            <person name="Adams A."/>
            <person name="Chen W.-J."/>
            <person name="Guiguen Y."/>
        </authorList>
    </citation>
    <scope>NUCLEOTIDE SEQUENCE</scope>
    <source>
        <strain evidence="11">YG-15Mar2019-1</strain>
        <tissue evidence="11">Brain</tissue>
    </source>
</reference>
<dbReference type="PROSITE" id="PS50835">
    <property type="entry name" value="IG_LIKE"/>
    <property type="match status" value="1"/>
</dbReference>
<dbReference type="SUPFAM" id="SSF48726">
    <property type="entry name" value="Immunoglobulin"/>
    <property type="match status" value="1"/>
</dbReference>
<keyword evidence="4" id="KW-0325">Glycoprotein</keyword>
<gene>
    <name evidence="11" type="ORF">MATL_G00192650</name>
</gene>
<dbReference type="OrthoDB" id="536948at2759"/>
<dbReference type="Gene3D" id="3.10.250.10">
    <property type="entry name" value="SRCR-like domain"/>
    <property type="match status" value="1"/>
</dbReference>
<dbReference type="SMART" id="SM00409">
    <property type="entry name" value="IG"/>
    <property type="match status" value="1"/>
</dbReference>
<feature type="disulfide bond" evidence="5">
    <location>
        <begin position="60"/>
        <end position="124"/>
    </location>
</feature>
<evidence type="ECO:0000259" key="10">
    <source>
        <dbReference type="PROSITE" id="PS50835"/>
    </source>
</evidence>
<dbReference type="PANTHER" id="PTHR19331">
    <property type="entry name" value="SCAVENGER RECEPTOR DOMAIN-CONTAINING"/>
    <property type="match status" value="1"/>
</dbReference>
<name>A0A9D3PNQ4_MEGAT</name>
<dbReference type="InterPro" id="IPR003599">
    <property type="entry name" value="Ig_sub"/>
</dbReference>
<dbReference type="InterPro" id="IPR036772">
    <property type="entry name" value="SRCR-like_dom_sf"/>
</dbReference>
<dbReference type="Pfam" id="PF00530">
    <property type="entry name" value="SRCR"/>
    <property type="match status" value="1"/>
</dbReference>
<feature type="chain" id="PRO_5039655078" evidence="8">
    <location>
        <begin position="27"/>
        <end position="305"/>
    </location>
</feature>
<evidence type="ECO:0000256" key="8">
    <source>
        <dbReference type="SAM" id="SignalP"/>
    </source>
</evidence>
<dbReference type="InterPro" id="IPR001190">
    <property type="entry name" value="SRCR"/>
</dbReference>
<evidence type="ECO:0000256" key="5">
    <source>
        <dbReference type="PROSITE-ProRule" id="PRU00196"/>
    </source>
</evidence>
<keyword evidence="12" id="KW-1185">Reference proteome</keyword>